<keyword evidence="3" id="KW-0963">Cytoplasm</keyword>
<dbReference type="InterPro" id="IPR000194">
    <property type="entry name" value="ATPase_F1/V1/A1_a/bsu_nucl-bd"/>
</dbReference>
<dbReference type="GO" id="GO:0046933">
    <property type="term" value="F:proton-transporting ATP synthase activity, rotational mechanism"/>
    <property type="evidence" value="ECO:0007669"/>
    <property type="project" value="TreeGrafter"/>
</dbReference>
<dbReference type="NCBIfam" id="TIGR02546">
    <property type="entry name" value="III_secr_ATP"/>
    <property type="match status" value="1"/>
</dbReference>
<dbReference type="GO" id="GO:0030254">
    <property type="term" value="P:protein secretion by the type III secretion system"/>
    <property type="evidence" value="ECO:0007669"/>
    <property type="project" value="InterPro"/>
</dbReference>
<evidence type="ECO:0000313" key="14">
    <source>
        <dbReference type="Proteomes" id="UP000318141"/>
    </source>
</evidence>
<dbReference type="InterPro" id="IPR003593">
    <property type="entry name" value="AAA+_ATPase"/>
</dbReference>
<organism evidence="13 14">
    <name type="scientific">Cupriavidus gilardii J11</name>
    <dbReference type="NCBI Taxonomy" id="936133"/>
    <lineage>
        <taxon>Bacteria</taxon>
        <taxon>Pseudomonadati</taxon>
        <taxon>Pseudomonadota</taxon>
        <taxon>Betaproteobacteria</taxon>
        <taxon>Burkholderiales</taxon>
        <taxon>Burkholderiaceae</taxon>
        <taxon>Cupriavidus</taxon>
    </lineage>
</organism>
<keyword evidence="5" id="KW-0067">ATP-binding</keyword>
<comment type="caution">
    <text evidence="13">The sequence shown here is derived from an EMBL/GenBank/DDBJ whole genome shotgun (WGS) entry which is preliminary data.</text>
</comment>
<dbReference type="NCBIfam" id="TIGR01026">
    <property type="entry name" value="fliI_yscN"/>
    <property type="match status" value="1"/>
</dbReference>
<evidence type="ECO:0000256" key="8">
    <source>
        <dbReference type="ARBA" id="ARBA00023026"/>
    </source>
</evidence>
<keyword evidence="2" id="KW-0813">Transport</keyword>
<dbReference type="GO" id="GO:0005524">
    <property type="term" value="F:ATP binding"/>
    <property type="evidence" value="ECO:0007669"/>
    <property type="project" value="UniProtKB-KW"/>
</dbReference>
<dbReference type="GO" id="GO:0008564">
    <property type="term" value="F:protein-exporting ATPase activity"/>
    <property type="evidence" value="ECO:0007669"/>
    <property type="project" value="UniProtKB-EC"/>
</dbReference>
<evidence type="ECO:0000256" key="9">
    <source>
        <dbReference type="ARBA" id="ARBA00024342"/>
    </source>
</evidence>
<dbReference type="InterPro" id="IPR050053">
    <property type="entry name" value="ATPase_alpha/beta_chains"/>
</dbReference>
<dbReference type="Proteomes" id="UP000318141">
    <property type="component" value="Unassembled WGS sequence"/>
</dbReference>
<keyword evidence="4" id="KW-0547">Nucleotide-binding</keyword>
<dbReference type="InterPro" id="IPR027417">
    <property type="entry name" value="P-loop_NTPase"/>
</dbReference>
<dbReference type="PANTHER" id="PTHR15184">
    <property type="entry name" value="ATP SYNTHASE"/>
    <property type="match status" value="1"/>
</dbReference>
<dbReference type="PANTHER" id="PTHR15184:SF62">
    <property type="entry name" value="SPI-2 TYPE 3 SECRETION SYSTEM ATPASE"/>
    <property type="match status" value="1"/>
</dbReference>
<dbReference type="InterPro" id="IPR005714">
    <property type="entry name" value="ATPase_T3SS_FliI/YscN"/>
</dbReference>
<reference evidence="13 14" key="1">
    <citation type="submission" date="2019-07" db="EMBL/GenBank/DDBJ databases">
        <title>Genome sequencing of lignin-degrading bacterial isolates.</title>
        <authorList>
            <person name="Gladden J."/>
        </authorList>
    </citation>
    <scope>NUCLEOTIDE SEQUENCE [LARGE SCALE GENOMIC DNA]</scope>
    <source>
        <strain evidence="13 14">J11</strain>
    </source>
</reference>
<dbReference type="InterPro" id="IPR013380">
    <property type="entry name" value="ATPase_T3SS_SctN"/>
</dbReference>
<dbReference type="GO" id="GO:0030257">
    <property type="term" value="C:type III protein secretion system complex"/>
    <property type="evidence" value="ECO:0007669"/>
    <property type="project" value="InterPro"/>
</dbReference>
<gene>
    <name evidence="13" type="ORF">L602_002700000530</name>
</gene>
<dbReference type="Pfam" id="PF00006">
    <property type="entry name" value="ATP-synt_ab"/>
    <property type="match status" value="1"/>
</dbReference>
<dbReference type="PROSITE" id="PS00152">
    <property type="entry name" value="ATPASE_ALPHA_BETA"/>
    <property type="match status" value="1"/>
</dbReference>
<dbReference type="AlphaFoldDB" id="A0A562BIP1"/>
<evidence type="ECO:0000256" key="2">
    <source>
        <dbReference type="ARBA" id="ARBA00022448"/>
    </source>
</evidence>
<dbReference type="OrthoDB" id="9803053at2"/>
<dbReference type="InterPro" id="IPR040627">
    <property type="entry name" value="T3SS_ATPase_C"/>
</dbReference>
<dbReference type="SUPFAM" id="SSF52540">
    <property type="entry name" value="P-loop containing nucleoside triphosphate hydrolases"/>
    <property type="match status" value="1"/>
</dbReference>
<comment type="similarity">
    <text evidence="9">Belongs to the ATPase alpha/beta chains family. T3SS ATPase subfamily.</text>
</comment>
<dbReference type="GO" id="GO:0005737">
    <property type="term" value="C:cytoplasm"/>
    <property type="evidence" value="ECO:0007669"/>
    <property type="project" value="UniProtKB-SubCell"/>
</dbReference>
<dbReference type="Gene3D" id="3.40.50.12240">
    <property type="match status" value="1"/>
</dbReference>
<name>A0A562BIP1_9BURK</name>
<dbReference type="Pfam" id="PF18269">
    <property type="entry name" value="T3SS_ATPase_C"/>
    <property type="match status" value="1"/>
</dbReference>
<evidence type="ECO:0000256" key="6">
    <source>
        <dbReference type="ARBA" id="ARBA00022927"/>
    </source>
</evidence>
<dbReference type="SMART" id="SM00382">
    <property type="entry name" value="AAA"/>
    <property type="match status" value="1"/>
</dbReference>
<evidence type="ECO:0000256" key="4">
    <source>
        <dbReference type="ARBA" id="ARBA00022741"/>
    </source>
</evidence>
<dbReference type="EC" id="7.4.2.8" evidence="10"/>
<evidence type="ECO:0000313" key="13">
    <source>
        <dbReference type="EMBL" id="TWG84961.1"/>
    </source>
</evidence>
<dbReference type="GO" id="GO:0016887">
    <property type="term" value="F:ATP hydrolysis activity"/>
    <property type="evidence" value="ECO:0007669"/>
    <property type="project" value="InterPro"/>
</dbReference>
<accession>A0A562BIP1</accession>
<dbReference type="FunFam" id="3.40.50.12240:FF:000002">
    <property type="entry name" value="Flagellum-specific ATP synthase FliI"/>
    <property type="match status" value="1"/>
</dbReference>
<proteinExistence type="inferred from homology"/>
<evidence type="ECO:0000256" key="7">
    <source>
        <dbReference type="ARBA" id="ARBA00022967"/>
    </source>
</evidence>
<sequence>MRLPDPDVMRDLVAARLHGGIHGNGVERFGRVIEVGPTLIKASLPDAGLAELCVIGNDMLAEVVGLQRETALLSPFSEPVGMTCGVLVRPLGSEHRIAVGPHLIGSVIDGLGRRMSGPPVPPDCETLPLEANVPDPLTRELIDEPLPLGVRAIDGMLTCGRGQRIGIFAAAGGGKSTLLGMICDGSLADVVVLCLVGERGREVREFLDQTLSAEARARSVVVVSTSDRPALERLKAVYTATTVAEYFRDQGLNVLLMVDSLTRFARAGREIGLAAGEVPAAGSFPPSVFARLPRLLERAGRAAVGSITGIYTVLVEGDDMTEPIADEVRSILDGHIVLSRELAEKNHYPAIDIPASTSRVMHQVTSEQHRRLAGRARRLLAQYKEIELLVRVGEYERGNDADADDALDRRPALEAFLCQGRDERCDYDTTLHKLQQVVEGRCQRLT</sequence>
<evidence type="ECO:0000256" key="1">
    <source>
        <dbReference type="ARBA" id="ARBA00004496"/>
    </source>
</evidence>
<protein>
    <recommendedName>
        <fullName evidence="10">protein-secreting ATPase</fullName>
        <ecNumber evidence="10">7.4.2.8</ecNumber>
    </recommendedName>
</protein>
<keyword evidence="8" id="KW-0843">Virulence</keyword>
<evidence type="ECO:0000256" key="5">
    <source>
        <dbReference type="ARBA" id="ARBA00022840"/>
    </source>
</evidence>
<keyword evidence="7" id="KW-1278">Translocase</keyword>
<evidence type="ECO:0000256" key="3">
    <source>
        <dbReference type="ARBA" id="ARBA00022490"/>
    </source>
</evidence>
<evidence type="ECO:0000259" key="12">
    <source>
        <dbReference type="SMART" id="SM00382"/>
    </source>
</evidence>
<evidence type="ECO:0000256" key="10">
    <source>
        <dbReference type="ARBA" id="ARBA00024382"/>
    </source>
</evidence>
<keyword evidence="6" id="KW-0653">Protein transport</keyword>
<dbReference type="CDD" id="cd01136">
    <property type="entry name" value="ATPase_flagellum-secretory_path_III"/>
    <property type="match status" value="1"/>
</dbReference>
<comment type="subcellular location">
    <subcellularLocation>
        <location evidence="1">Cytoplasm</location>
    </subcellularLocation>
</comment>
<evidence type="ECO:0000256" key="11">
    <source>
        <dbReference type="ARBA" id="ARBA00034006"/>
    </source>
</evidence>
<dbReference type="GO" id="GO:0046961">
    <property type="term" value="F:proton-transporting ATPase activity, rotational mechanism"/>
    <property type="evidence" value="ECO:0007669"/>
    <property type="project" value="InterPro"/>
</dbReference>
<dbReference type="EMBL" id="VLJN01000020">
    <property type="protein sequence ID" value="TWG84961.1"/>
    <property type="molecule type" value="Genomic_DNA"/>
</dbReference>
<keyword evidence="14" id="KW-1185">Reference proteome</keyword>
<feature type="domain" description="AAA+ ATPase" evidence="12">
    <location>
        <begin position="161"/>
        <end position="342"/>
    </location>
</feature>
<dbReference type="InterPro" id="IPR020003">
    <property type="entry name" value="ATPase_a/bsu_AS"/>
</dbReference>
<comment type="catalytic activity">
    <reaction evidence="11">
        <text>ATP + H2O + cellular proteinSide 1 = ADP + phosphate + cellular proteinSide 2.</text>
        <dbReference type="EC" id="7.4.2.8"/>
    </reaction>
</comment>